<protein>
    <recommendedName>
        <fullName evidence="1">riboflavin kinase</fullName>
        <ecNumber evidence="1">2.7.1.26</ecNumber>
    </recommendedName>
</protein>
<dbReference type="GO" id="GO:0008531">
    <property type="term" value="F:riboflavin kinase activity"/>
    <property type="evidence" value="ECO:0007669"/>
    <property type="project" value="UniProtKB-EC"/>
</dbReference>
<dbReference type="InterPro" id="IPR015865">
    <property type="entry name" value="Riboflavin_kinase_bac/euk"/>
</dbReference>
<proteinExistence type="predicted"/>
<keyword evidence="6" id="KW-0067">ATP-binding</keyword>
<dbReference type="InterPro" id="IPR023468">
    <property type="entry name" value="Riboflavin_kinase"/>
</dbReference>
<dbReference type="GO" id="GO:0009398">
    <property type="term" value="P:FMN biosynthetic process"/>
    <property type="evidence" value="ECO:0007669"/>
    <property type="project" value="TreeGrafter"/>
</dbReference>
<keyword evidence="5" id="KW-0547">Nucleotide-binding</keyword>
<dbReference type="EC" id="2.7.1.26" evidence="1"/>
<sequence length="118" mass="13253">MSYIIAGRIIRGSKYGQKIGFPTVNLDRRNFLGIKEKPAFGIYAGSVILNKGKYKAGIVIGPLDKKGLPKIEAHLVGFKGNLYGKKVVLKVGKFIRKFKKFKTEKELIIQIKKDLKKC</sequence>
<comment type="caution">
    <text evidence="9">The sequence shown here is derived from an EMBL/GenBank/DDBJ whole genome shotgun (WGS) entry which is preliminary data.</text>
</comment>
<evidence type="ECO:0000256" key="6">
    <source>
        <dbReference type="ARBA" id="ARBA00022840"/>
    </source>
</evidence>
<dbReference type="AlphaFoldDB" id="A0A0G0BTN5"/>
<organism evidence="9 10">
    <name type="scientific">Candidatus Nomurabacteria bacterium GW2011_GWB1_35_20</name>
    <dbReference type="NCBI Taxonomy" id="1618740"/>
    <lineage>
        <taxon>Bacteria</taxon>
        <taxon>Candidatus Nomuraibacteriota</taxon>
    </lineage>
</organism>
<evidence type="ECO:0000256" key="3">
    <source>
        <dbReference type="ARBA" id="ARBA00022643"/>
    </source>
</evidence>
<evidence type="ECO:0000256" key="5">
    <source>
        <dbReference type="ARBA" id="ARBA00022741"/>
    </source>
</evidence>
<evidence type="ECO:0000313" key="10">
    <source>
        <dbReference type="Proteomes" id="UP000034923"/>
    </source>
</evidence>
<dbReference type="PANTHER" id="PTHR22749:SF6">
    <property type="entry name" value="RIBOFLAVIN KINASE"/>
    <property type="match status" value="1"/>
</dbReference>
<reference evidence="9 10" key="1">
    <citation type="journal article" date="2015" name="Nature">
        <title>rRNA introns, odd ribosomes, and small enigmatic genomes across a large radiation of phyla.</title>
        <authorList>
            <person name="Brown C.T."/>
            <person name="Hug L.A."/>
            <person name="Thomas B.C."/>
            <person name="Sharon I."/>
            <person name="Castelle C.J."/>
            <person name="Singh A."/>
            <person name="Wilkins M.J."/>
            <person name="Williams K.H."/>
            <person name="Banfield J.F."/>
        </authorList>
    </citation>
    <scope>NUCLEOTIDE SEQUENCE [LARGE SCALE GENOMIC DNA]</scope>
</reference>
<dbReference type="Pfam" id="PF01687">
    <property type="entry name" value="Flavokinase"/>
    <property type="match status" value="1"/>
</dbReference>
<dbReference type="InterPro" id="IPR023465">
    <property type="entry name" value="Riboflavin_kinase_dom_sf"/>
</dbReference>
<evidence type="ECO:0000256" key="2">
    <source>
        <dbReference type="ARBA" id="ARBA00022630"/>
    </source>
</evidence>
<keyword evidence="2" id="KW-0285">Flavoprotein</keyword>
<accession>A0A0G0BTN5</accession>
<evidence type="ECO:0000313" key="9">
    <source>
        <dbReference type="EMBL" id="KKP72663.1"/>
    </source>
</evidence>
<dbReference type="EMBL" id="LBQE01000005">
    <property type="protein sequence ID" value="KKP72663.1"/>
    <property type="molecule type" value="Genomic_DNA"/>
</dbReference>
<evidence type="ECO:0000256" key="4">
    <source>
        <dbReference type="ARBA" id="ARBA00022679"/>
    </source>
</evidence>
<dbReference type="Proteomes" id="UP000034923">
    <property type="component" value="Unassembled WGS sequence"/>
</dbReference>
<dbReference type="SUPFAM" id="SSF82114">
    <property type="entry name" value="Riboflavin kinase-like"/>
    <property type="match status" value="1"/>
</dbReference>
<dbReference type="Gene3D" id="2.40.30.30">
    <property type="entry name" value="Riboflavin kinase-like"/>
    <property type="match status" value="1"/>
</dbReference>
<gene>
    <name evidence="9" type="ORF">UR70_C0005G0004</name>
</gene>
<evidence type="ECO:0000259" key="8">
    <source>
        <dbReference type="SMART" id="SM00904"/>
    </source>
</evidence>
<keyword evidence="3" id="KW-0288">FMN</keyword>
<feature type="domain" description="Riboflavin kinase" evidence="8">
    <location>
        <begin position="1"/>
        <end position="117"/>
    </location>
</feature>
<dbReference type="GO" id="GO:0005524">
    <property type="term" value="F:ATP binding"/>
    <property type="evidence" value="ECO:0007669"/>
    <property type="project" value="UniProtKB-KW"/>
</dbReference>
<dbReference type="PANTHER" id="PTHR22749">
    <property type="entry name" value="RIBOFLAVIN KINASE/FMN ADENYLYLTRANSFERASE"/>
    <property type="match status" value="1"/>
</dbReference>
<dbReference type="SMART" id="SM00904">
    <property type="entry name" value="Flavokinase"/>
    <property type="match status" value="1"/>
</dbReference>
<evidence type="ECO:0000256" key="1">
    <source>
        <dbReference type="ARBA" id="ARBA00012105"/>
    </source>
</evidence>
<dbReference type="GO" id="GO:0009231">
    <property type="term" value="P:riboflavin biosynthetic process"/>
    <property type="evidence" value="ECO:0007669"/>
    <property type="project" value="InterPro"/>
</dbReference>
<keyword evidence="4" id="KW-0808">Transferase</keyword>
<comment type="catalytic activity">
    <reaction evidence="7">
        <text>riboflavin + ATP = FMN + ADP + H(+)</text>
        <dbReference type="Rhea" id="RHEA:14357"/>
        <dbReference type="ChEBI" id="CHEBI:15378"/>
        <dbReference type="ChEBI" id="CHEBI:30616"/>
        <dbReference type="ChEBI" id="CHEBI:57986"/>
        <dbReference type="ChEBI" id="CHEBI:58210"/>
        <dbReference type="ChEBI" id="CHEBI:456216"/>
        <dbReference type="EC" id="2.7.1.26"/>
    </reaction>
</comment>
<evidence type="ECO:0000256" key="7">
    <source>
        <dbReference type="ARBA" id="ARBA00047880"/>
    </source>
</evidence>
<name>A0A0G0BTN5_9BACT</name>